<evidence type="ECO:0000313" key="4">
    <source>
        <dbReference type="Proteomes" id="UP000691718"/>
    </source>
</evidence>
<dbReference type="AlphaFoldDB" id="A0A8S3WYL2"/>
<feature type="region of interest" description="Disordered" evidence="1">
    <location>
        <begin position="141"/>
        <end position="181"/>
    </location>
</feature>
<feature type="chain" id="PRO_5035781527" evidence="2">
    <location>
        <begin position="19"/>
        <end position="243"/>
    </location>
</feature>
<feature type="compositionally biased region" description="Basic residues" evidence="1">
    <location>
        <begin position="160"/>
        <end position="171"/>
    </location>
</feature>
<dbReference type="Proteomes" id="UP000691718">
    <property type="component" value="Unassembled WGS sequence"/>
</dbReference>
<organism evidence="3 4">
    <name type="scientific">Parnassius apollo</name>
    <name type="common">Apollo butterfly</name>
    <name type="synonym">Papilio apollo</name>
    <dbReference type="NCBI Taxonomy" id="110799"/>
    <lineage>
        <taxon>Eukaryota</taxon>
        <taxon>Metazoa</taxon>
        <taxon>Ecdysozoa</taxon>
        <taxon>Arthropoda</taxon>
        <taxon>Hexapoda</taxon>
        <taxon>Insecta</taxon>
        <taxon>Pterygota</taxon>
        <taxon>Neoptera</taxon>
        <taxon>Endopterygota</taxon>
        <taxon>Lepidoptera</taxon>
        <taxon>Glossata</taxon>
        <taxon>Ditrysia</taxon>
        <taxon>Papilionoidea</taxon>
        <taxon>Papilionidae</taxon>
        <taxon>Parnassiinae</taxon>
        <taxon>Parnassini</taxon>
        <taxon>Parnassius</taxon>
        <taxon>Parnassius</taxon>
    </lineage>
</organism>
<evidence type="ECO:0000256" key="1">
    <source>
        <dbReference type="SAM" id="MobiDB-lite"/>
    </source>
</evidence>
<reference evidence="3" key="1">
    <citation type="submission" date="2021-04" db="EMBL/GenBank/DDBJ databases">
        <authorList>
            <person name="Tunstrom K."/>
        </authorList>
    </citation>
    <scope>NUCLEOTIDE SEQUENCE</scope>
</reference>
<feature type="region of interest" description="Disordered" evidence="1">
    <location>
        <begin position="222"/>
        <end position="243"/>
    </location>
</feature>
<proteinExistence type="predicted"/>
<sequence>MKYSAILILACTLWGANGFPYHYYGTNMDTLSYGSNDGGMVLSRFYNPYYNPRAAGDGMAAFMFKPEERTQQQASQYYLPDRRRQTTPKAYIPSQQNEVYYPLAPEKPFATEPTEVADPIPTVKVEIPTTLKTTVVPELTEPEREEVEEPIETKEIAPAPKKRVNKKKQVKRPVAEDEEFDDYAPRTQNGAYFPMFFGWGGGRSSGGAPNGATAIANAYSTGRGGVASSHATAYGPPRPDSKL</sequence>
<keyword evidence="4" id="KW-1185">Reference proteome</keyword>
<gene>
    <name evidence="3" type="ORF">PAPOLLO_LOCUS11249</name>
</gene>
<dbReference type="OrthoDB" id="6627608at2759"/>
<keyword evidence="2" id="KW-0732">Signal</keyword>
<comment type="caution">
    <text evidence="3">The sequence shown here is derived from an EMBL/GenBank/DDBJ whole genome shotgun (WGS) entry which is preliminary data.</text>
</comment>
<accession>A0A8S3WYL2</accession>
<dbReference type="EMBL" id="CAJQZP010000810">
    <property type="protein sequence ID" value="CAG4986435.1"/>
    <property type="molecule type" value="Genomic_DNA"/>
</dbReference>
<evidence type="ECO:0000256" key="2">
    <source>
        <dbReference type="SAM" id="SignalP"/>
    </source>
</evidence>
<evidence type="ECO:0000313" key="3">
    <source>
        <dbReference type="EMBL" id="CAG4986435.1"/>
    </source>
</evidence>
<protein>
    <submittedName>
        <fullName evidence="3">(apollo) hypothetical protein</fullName>
    </submittedName>
</protein>
<name>A0A8S3WYL2_PARAO</name>
<feature type="signal peptide" evidence="2">
    <location>
        <begin position="1"/>
        <end position="18"/>
    </location>
</feature>